<feature type="domain" description="Peptidase C1A papain C-terminal" evidence="1">
    <location>
        <begin position="117"/>
        <end position="248"/>
    </location>
</feature>
<gene>
    <name evidence="2" type="ORF">GURASL_07770</name>
</gene>
<sequence length="687" mass="75795">MTTREIQGRKFDARPDRVDYRDRIYNPPLVCLPPQYPDAGFITGHLSDYTTKHRLILDQGKEGACTGFGLAAVINYLLWKKHFDDEQRTGKFGKLATVSPRMLYHMARIYDEWPGEDYDGSSCRGAMKGWYRHGVCAEALWPYKTKFVPPREGWQQDAALRPLGAYYRINKDSVADMQAAIHEVGAIYVSASVHEGWFLGSSPTLPVIPLVAGETGGHAFALIGYTSDGFIVQNSWGDSWGCFGFAILTYEDWIRNGSDAWVAVLGAPMAIQEKVRTRSSMTLQEVANGKAGWSWQPDSTAPPHVYSNPAVEPLSESTAYEHTVVLGNDGRPINRFLDVADATGAVRETAFTLPLAWLQGQAKPILAIYAHGGLNSEEASLKRIRVMAPYFRANGIYPLFITWKTGFGESISGMLEDAVGKFLKPSAEGPARGLWSDITSQLKEAKDRSVEVACENLLVKPVWMQMKQNAAAAVEREAGLTLVAGCLAELKSRLPDLEIHLVGHSAGSILHGHLLDRLVQKKLAVRTVSLYAPACTVRFALDHYRPAMEKQILAKERLFFDIMSDEREQADTVGPYGKSLLYLVSRALEDLHKMPLLGMEAAWNPAVAAPAQWNPRTAGDVAGWQSFMGGMGTVRVHSRDRAKVFDGQEYIPLAHGSFDNDVVVVAATLERIRGSALAAKVENLHGF</sequence>
<dbReference type="Pfam" id="PF00112">
    <property type="entry name" value="Peptidase_C1"/>
    <property type="match status" value="1"/>
</dbReference>
<dbReference type="CDD" id="cd02619">
    <property type="entry name" value="Peptidase_C1"/>
    <property type="match status" value="1"/>
</dbReference>
<evidence type="ECO:0000259" key="1">
    <source>
        <dbReference type="Pfam" id="PF00112"/>
    </source>
</evidence>
<dbReference type="SUPFAM" id="SSF53474">
    <property type="entry name" value="alpha/beta-Hydrolases"/>
    <property type="match status" value="1"/>
</dbReference>
<accession>A0ABM8EIR0</accession>
<organism evidence="2 3">
    <name type="scientific">Geotalea uraniireducens</name>
    <dbReference type="NCBI Taxonomy" id="351604"/>
    <lineage>
        <taxon>Bacteria</taxon>
        <taxon>Pseudomonadati</taxon>
        <taxon>Thermodesulfobacteriota</taxon>
        <taxon>Desulfuromonadia</taxon>
        <taxon>Geobacterales</taxon>
        <taxon>Geobacteraceae</taxon>
        <taxon>Geotalea</taxon>
    </lineage>
</organism>
<name>A0ABM8EIR0_9BACT</name>
<dbReference type="Proteomes" id="UP001317705">
    <property type="component" value="Chromosome"/>
</dbReference>
<dbReference type="EMBL" id="AP027151">
    <property type="protein sequence ID" value="BDV41854.1"/>
    <property type="molecule type" value="Genomic_DNA"/>
</dbReference>
<dbReference type="SUPFAM" id="SSF54001">
    <property type="entry name" value="Cysteine proteinases"/>
    <property type="match status" value="1"/>
</dbReference>
<reference evidence="2 3" key="1">
    <citation type="submission" date="2022-12" db="EMBL/GenBank/DDBJ databases">
        <title>Polyphasic characterization of Geotalea uranireducens NIT-SL11 newly isolated from a complex of sewage sludge and microbially reduced graphene oxide.</title>
        <authorList>
            <person name="Xie L."/>
            <person name="Yoshida N."/>
            <person name="Meng L."/>
        </authorList>
    </citation>
    <scope>NUCLEOTIDE SEQUENCE [LARGE SCALE GENOMIC DNA]</scope>
    <source>
        <strain evidence="2 3">NIT-SL11</strain>
    </source>
</reference>
<evidence type="ECO:0000313" key="3">
    <source>
        <dbReference type="Proteomes" id="UP001317705"/>
    </source>
</evidence>
<dbReference type="Gene3D" id="3.90.70.10">
    <property type="entry name" value="Cysteine proteinases"/>
    <property type="match status" value="1"/>
</dbReference>
<protein>
    <recommendedName>
        <fullName evidence="1">Peptidase C1A papain C-terminal domain-containing protein</fullName>
    </recommendedName>
</protein>
<dbReference type="InterPro" id="IPR000668">
    <property type="entry name" value="Peptidase_C1A_C"/>
</dbReference>
<dbReference type="RefSeq" id="WP_282001949.1">
    <property type="nucleotide sequence ID" value="NZ_AP027151.1"/>
</dbReference>
<proteinExistence type="predicted"/>
<keyword evidence="3" id="KW-1185">Reference proteome</keyword>
<evidence type="ECO:0000313" key="2">
    <source>
        <dbReference type="EMBL" id="BDV41854.1"/>
    </source>
</evidence>
<dbReference type="InterPro" id="IPR038765">
    <property type="entry name" value="Papain-like_cys_pep_sf"/>
</dbReference>
<dbReference type="InterPro" id="IPR029058">
    <property type="entry name" value="AB_hydrolase_fold"/>
</dbReference>